<dbReference type="GO" id="GO:0008270">
    <property type="term" value="F:zinc ion binding"/>
    <property type="evidence" value="ECO:0007669"/>
    <property type="project" value="UniProtKB-KW"/>
</dbReference>
<evidence type="ECO:0000313" key="4">
    <source>
        <dbReference type="Proteomes" id="UP000235392"/>
    </source>
</evidence>
<dbReference type="EMBL" id="PGCI01000177">
    <property type="protein sequence ID" value="PLW35473.1"/>
    <property type="molecule type" value="Genomic_DNA"/>
</dbReference>
<dbReference type="PROSITE" id="PS50158">
    <property type="entry name" value="ZF_CCHC"/>
    <property type="match status" value="1"/>
</dbReference>
<organism evidence="3 4">
    <name type="scientific">Puccinia coronata f. sp. avenae</name>
    <dbReference type="NCBI Taxonomy" id="200324"/>
    <lineage>
        <taxon>Eukaryota</taxon>
        <taxon>Fungi</taxon>
        <taxon>Dikarya</taxon>
        <taxon>Basidiomycota</taxon>
        <taxon>Pucciniomycotina</taxon>
        <taxon>Pucciniomycetes</taxon>
        <taxon>Pucciniales</taxon>
        <taxon>Pucciniaceae</taxon>
        <taxon>Puccinia</taxon>
    </lineage>
</organism>
<feature type="domain" description="CCHC-type" evidence="2">
    <location>
        <begin position="221"/>
        <end position="234"/>
    </location>
</feature>
<protein>
    <recommendedName>
        <fullName evidence="2">CCHC-type domain-containing protein</fullName>
    </recommendedName>
</protein>
<sequence>MEKKSRLESSRYLLTTDNYSIWLVSIEAKLDNIGACEVITGIVKLKEDSTPDQITAYSLLSRKGYSKIVQNLDPTNLALVSTTLPKTDRFNGRALWKLLKEKYAGSDLVARSAALNQFLDLEYKDMVSFCSAIRLANQRLLLAGVLKDNQVKMMIMLRKLPKNQFQSFRDIIAMGFATETFEDSIKRLESYTISNNIKKETSASTSEQATMMTTTKTGAACHHCGKTGHRPHNCWVKFPEKAPKTKSAHFTVINEYNQLQGVTNWCTLPNGTWINADDISYDCLRGILSGAQTAVFDRWSDRHCPTEARAKWLDRFVQPVPAGPVQPVPGTDRTGLSNPAAGALVGQCLSDPRTAVFDRLMPAVHCLTQPPPVITFTPSHTVTSLACHHLTLLNFNSARF</sequence>
<dbReference type="AlphaFoldDB" id="A0A2N5UCJ5"/>
<evidence type="ECO:0000313" key="3">
    <source>
        <dbReference type="EMBL" id="PLW35473.1"/>
    </source>
</evidence>
<proteinExistence type="predicted"/>
<evidence type="ECO:0000256" key="1">
    <source>
        <dbReference type="PROSITE-ProRule" id="PRU00047"/>
    </source>
</evidence>
<gene>
    <name evidence="3" type="ORF">PCASD_12705</name>
</gene>
<dbReference type="InterPro" id="IPR001878">
    <property type="entry name" value="Znf_CCHC"/>
</dbReference>
<keyword evidence="1" id="KW-0863">Zinc-finger</keyword>
<name>A0A2N5UCJ5_9BASI</name>
<dbReference type="Proteomes" id="UP000235392">
    <property type="component" value="Unassembled WGS sequence"/>
</dbReference>
<dbReference type="GO" id="GO:0003676">
    <property type="term" value="F:nucleic acid binding"/>
    <property type="evidence" value="ECO:0007669"/>
    <property type="project" value="InterPro"/>
</dbReference>
<comment type="caution">
    <text evidence="3">The sequence shown here is derived from an EMBL/GenBank/DDBJ whole genome shotgun (WGS) entry which is preliminary data.</text>
</comment>
<keyword evidence="1" id="KW-0862">Zinc</keyword>
<dbReference type="Pfam" id="PF14223">
    <property type="entry name" value="Retrotran_gag_2"/>
    <property type="match status" value="1"/>
</dbReference>
<accession>A0A2N5UCJ5</accession>
<keyword evidence="1" id="KW-0479">Metal-binding</keyword>
<reference evidence="3 4" key="1">
    <citation type="submission" date="2017-11" db="EMBL/GenBank/DDBJ databases">
        <title>De novo assembly and phasing of dikaryotic genomes from two isolates of Puccinia coronata f. sp. avenae, the causal agent of oat crown rust.</title>
        <authorList>
            <person name="Miller M.E."/>
            <person name="Zhang Y."/>
            <person name="Omidvar V."/>
            <person name="Sperschneider J."/>
            <person name="Schwessinger B."/>
            <person name="Raley C."/>
            <person name="Palmer J.M."/>
            <person name="Garnica D."/>
            <person name="Upadhyaya N."/>
            <person name="Rathjen J."/>
            <person name="Taylor J.M."/>
            <person name="Park R.F."/>
            <person name="Dodds P.N."/>
            <person name="Hirsch C.D."/>
            <person name="Kianian S.F."/>
            <person name="Figueroa M."/>
        </authorList>
    </citation>
    <scope>NUCLEOTIDE SEQUENCE [LARGE SCALE GENOMIC DNA]</scope>
    <source>
        <strain evidence="3">12SD80</strain>
    </source>
</reference>
<evidence type="ECO:0000259" key="2">
    <source>
        <dbReference type="PROSITE" id="PS50158"/>
    </source>
</evidence>